<keyword evidence="2" id="KW-1185">Reference proteome</keyword>
<dbReference type="AlphaFoldDB" id="A0A0P9DN62"/>
<dbReference type="EMBL" id="LJCR01000008">
    <property type="protein sequence ID" value="KPV54899.1"/>
    <property type="molecule type" value="Genomic_DNA"/>
</dbReference>
<protein>
    <submittedName>
        <fullName evidence="1">Uncharacterized protein</fullName>
    </submittedName>
</protein>
<comment type="caution">
    <text evidence="1">The sequence shown here is derived from an EMBL/GenBank/DDBJ whole genome shotgun (WGS) entry which is preliminary data.</text>
</comment>
<dbReference type="Proteomes" id="UP000050509">
    <property type="component" value="Unassembled WGS sequence"/>
</dbReference>
<gene>
    <name evidence="1" type="ORF">SE17_00925</name>
</gene>
<sequence length="91" mass="10533">MLDQYFSYWLSQQTFSRGHLMPQVADNNTLSDRHYITLILRLTLDRAGDLVQGDLVDTTNQLPKHFIGATGLHKVVEAWLRQQHSEARQEP</sequence>
<accession>A0A0P9DN62</accession>
<evidence type="ECO:0000313" key="1">
    <source>
        <dbReference type="EMBL" id="KPV54899.1"/>
    </source>
</evidence>
<reference evidence="1 2" key="1">
    <citation type="submission" date="2015-09" db="EMBL/GenBank/DDBJ databases">
        <title>Draft genome sequence of Kouleothrix aurantiaca JCM 19913.</title>
        <authorList>
            <person name="Hemp J."/>
        </authorList>
    </citation>
    <scope>NUCLEOTIDE SEQUENCE [LARGE SCALE GENOMIC DNA]</scope>
    <source>
        <strain evidence="1 2">COM-B</strain>
    </source>
</reference>
<evidence type="ECO:0000313" key="2">
    <source>
        <dbReference type="Proteomes" id="UP000050509"/>
    </source>
</evidence>
<proteinExistence type="predicted"/>
<organism evidence="1 2">
    <name type="scientific">Kouleothrix aurantiaca</name>
    <dbReference type="NCBI Taxonomy" id="186479"/>
    <lineage>
        <taxon>Bacteria</taxon>
        <taxon>Bacillati</taxon>
        <taxon>Chloroflexota</taxon>
        <taxon>Chloroflexia</taxon>
        <taxon>Chloroflexales</taxon>
        <taxon>Roseiflexineae</taxon>
        <taxon>Roseiflexaceae</taxon>
        <taxon>Kouleothrix</taxon>
    </lineage>
</organism>
<name>A0A0P9DN62_9CHLR</name>